<dbReference type="OMA" id="ISHHNES"/>
<dbReference type="AlphaFoldDB" id="A0A0V0QCP9"/>
<dbReference type="OrthoDB" id="550577at2759"/>
<keyword evidence="6" id="KW-1185">Reference proteome</keyword>
<feature type="region of interest" description="Disordered" evidence="3">
    <location>
        <begin position="152"/>
        <end position="182"/>
    </location>
</feature>
<evidence type="ECO:0000256" key="3">
    <source>
        <dbReference type="SAM" id="MobiDB-lite"/>
    </source>
</evidence>
<dbReference type="InterPro" id="IPR002044">
    <property type="entry name" value="CBM20"/>
</dbReference>
<dbReference type="GO" id="GO:0005992">
    <property type="term" value="P:trehalose biosynthetic process"/>
    <property type="evidence" value="ECO:0007669"/>
    <property type="project" value="InterPro"/>
</dbReference>
<feature type="coiled-coil region" evidence="2">
    <location>
        <begin position="429"/>
        <end position="466"/>
    </location>
</feature>
<evidence type="ECO:0000256" key="2">
    <source>
        <dbReference type="SAM" id="Coils"/>
    </source>
</evidence>
<dbReference type="SUPFAM" id="SSF53756">
    <property type="entry name" value="UDP-Glycosyltransferase/glycogen phosphorylase"/>
    <property type="match status" value="1"/>
</dbReference>
<evidence type="ECO:0000259" key="4">
    <source>
        <dbReference type="PROSITE" id="PS51166"/>
    </source>
</evidence>
<dbReference type="GO" id="GO:0004805">
    <property type="term" value="F:trehalose-phosphatase activity"/>
    <property type="evidence" value="ECO:0007669"/>
    <property type="project" value="TreeGrafter"/>
</dbReference>
<feature type="coiled-coil region" evidence="2">
    <location>
        <begin position="266"/>
        <end position="293"/>
    </location>
</feature>
<dbReference type="InterPro" id="IPR036412">
    <property type="entry name" value="HAD-like_sf"/>
</dbReference>
<dbReference type="Gene3D" id="2.60.40.10">
    <property type="entry name" value="Immunoglobulins"/>
    <property type="match status" value="1"/>
</dbReference>
<dbReference type="Pfam" id="PF00982">
    <property type="entry name" value="Glyco_transf_20"/>
    <property type="match status" value="1"/>
</dbReference>
<dbReference type="Pfam" id="PF00686">
    <property type="entry name" value="CBM_20"/>
    <property type="match status" value="1"/>
</dbReference>
<evidence type="ECO:0000256" key="1">
    <source>
        <dbReference type="ARBA" id="ARBA00005409"/>
    </source>
</evidence>
<evidence type="ECO:0000313" key="6">
    <source>
        <dbReference type="Proteomes" id="UP000054937"/>
    </source>
</evidence>
<reference evidence="5 6" key="1">
    <citation type="journal article" date="2015" name="Sci. Rep.">
        <title>Genome of the facultative scuticociliatosis pathogen Pseudocohnilembus persalinus provides insight into its virulence through horizontal gene transfer.</title>
        <authorList>
            <person name="Xiong J."/>
            <person name="Wang G."/>
            <person name="Cheng J."/>
            <person name="Tian M."/>
            <person name="Pan X."/>
            <person name="Warren A."/>
            <person name="Jiang C."/>
            <person name="Yuan D."/>
            <person name="Miao W."/>
        </authorList>
    </citation>
    <scope>NUCLEOTIDE SEQUENCE [LARGE SCALE GENOMIC DNA]</scope>
    <source>
        <strain evidence="5">36N120E</strain>
    </source>
</reference>
<dbReference type="PANTHER" id="PTHR10788">
    <property type="entry name" value="TREHALOSE-6-PHOSPHATE SYNTHASE"/>
    <property type="match status" value="1"/>
</dbReference>
<evidence type="ECO:0000313" key="5">
    <source>
        <dbReference type="EMBL" id="KRX00007.1"/>
    </source>
</evidence>
<dbReference type="InterPro" id="IPR013784">
    <property type="entry name" value="Carb-bd-like_fold"/>
</dbReference>
<dbReference type="PROSITE" id="PS51166">
    <property type="entry name" value="CBM20"/>
    <property type="match status" value="1"/>
</dbReference>
<dbReference type="InterPro" id="IPR003337">
    <property type="entry name" value="Trehalose_PPase"/>
</dbReference>
<protein>
    <submittedName>
        <fullName evidence="5">HAD-like domain</fullName>
    </submittedName>
</protein>
<dbReference type="Pfam" id="PF02358">
    <property type="entry name" value="Trehalose_PPase"/>
    <property type="match status" value="1"/>
</dbReference>
<feature type="compositionally biased region" description="Low complexity" evidence="3">
    <location>
        <begin position="382"/>
        <end position="398"/>
    </location>
</feature>
<dbReference type="GO" id="GO:0003825">
    <property type="term" value="F:alpha,alpha-trehalose-phosphate synthase (UDP-forming) activity"/>
    <property type="evidence" value="ECO:0007669"/>
    <property type="project" value="TreeGrafter"/>
</dbReference>
<keyword evidence="2" id="KW-0175">Coiled coil</keyword>
<dbReference type="GO" id="GO:2001070">
    <property type="term" value="F:starch binding"/>
    <property type="evidence" value="ECO:0007669"/>
    <property type="project" value="InterPro"/>
</dbReference>
<sequence>MDENLFRQECKIQFELECQTQFKEEVFIVGDIPELGNWNPFNALKMITSQKDYPIWKLPQELIIPTHKKIEFKFIKKFEDSNQHNWEQFPNQMNRKYYTRYNKVVLQVMWNDYDGREIVYQRFQILPSQDRILDNFTKLQCKKQVISDTFDPFERAQDSDSDSSEEYSGGASDDFEYQYDDEDDSYYPDQNNMNNNLISMNNERNNIPVQYNQNNSPILEGDINLDNQYDLLQIDQEFNQQENFNQLQFQPDNNLQLLEQDNKLKNVDLNSNKNEYNQVVQQITNEIQKQNQNLINENIVNEKKTQIDQNKIQDNIHLKEIIQNCENENVSPNTLQQKKSLNIINNSVKQRSNLDLGSNNLNKYEKKQQAKQVEEVQKQKNNKTQISQNNQQNQQKNPKVLDQRGTGNEYFLEKQESMGELEEEIKSNLLYLQNNLVQNKSKYQQLQQQKIQLETVENRYRNENQHVSPEQEKFFIQNQQTEIHSEQKINKDFDDSPSQQVIKDSYNNTDNIQSNIQFDKLKDIYKMYGSKNLKNLYDLVGESNNDFYNFKHSEMDNILFCHFFLPLKIIFSDASDQWSIQFDDDTLLYHYYQAFPNSIFIGIISNYYEFSPDQWPQIEEELRNYNCLPVFIENEKIDKFLLEFCYPVLDPMMNNELDGTDMTLENTKTELWELFQEICKKFSEAIRKLQNENSYIFFLDHRILLTISYISFYTVKPSILYFSYGKFPHIQTFSIFPYHKDLINAILNADLINFIEYEQSINFFPIVRQIYGIKLYSRRGILQFNMQGRNIVVNMKHPELPKEFLDIWFSKVPNLGLACESGYIYKVVKQKTPLQKIKQIIEKNQNNTKQQIWTKENQSSIQLDEFQHKGEIKLKELNKILMEKTLYSNNAITSNLSQQNGQSKDNENESENQTANAKENDLEMDKEKQINKKNSQLSFLLKKSLILKDLKERTLQRSHSGSKEYFIQNPSINLNQTREQSIKNTKIDNYEEQNSEDWEYLKDIDVSWKVKVLQVMENFVLRTQGSKIFNKESSIIWSCQGVNQIFAQKQQEKLIEQLNIVTEEYDVQIIIQNTMVEVRSYGINKGTFIDLIIVQKYVKQGPIDFILCCGRGPSGEEMFQSIQKNLLKNEILHYFRENINVYPVVVDLKPSHANYYIKDQKHMENLLYVLSHKVQDN</sequence>
<feature type="domain" description="CBM20" evidence="4">
    <location>
        <begin position="4"/>
        <end position="122"/>
    </location>
</feature>
<dbReference type="EMBL" id="LDAU01000198">
    <property type="protein sequence ID" value="KRX00007.1"/>
    <property type="molecule type" value="Genomic_DNA"/>
</dbReference>
<proteinExistence type="inferred from homology"/>
<dbReference type="InParanoid" id="A0A0V0QCP9"/>
<dbReference type="Gene3D" id="3.40.50.1000">
    <property type="entry name" value="HAD superfamily/HAD-like"/>
    <property type="match status" value="1"/>
</dbReference>
<dbReference type="Proteomes" id="UP000054937">
    <property type="component" value="Unassembled WGS sequence"/>
</dbReference>
<dbReference type="CDD" id="cd05467">
    <property type="entry name" value="CBM20"/>
    <property type="match status" value="1"/>
</dbReference>
<dbReference type="SUPFAM" id="SSF56784">
    <property type="entry name" value="HAD-like"/>
    <property type="match status" value="1"/>
</dbReference>
<dbReference type="PANTHER" id="PTHR10788:SF106">
    <property type="entry name" value="BCDNA.GH08860"/>
    <property type="match status" value="1"/>
</dbReference>
<dbReference type="Gene3D" id="3.30.70.1020">
    <property type="entry name" value="Trehalose-6-phosphate phosphatase related protein, domain 2"/>
    <property type="match status" value="1"/>
</dbReference>
<dbReference type="InterPro" id="IPR023214">
    <property type="entry name" value="HAD_sf"/>
</dbReference>
<dbReference type="GO" id="GO:0005829">
    <property type="term" value="C:cytosol"/>
    <property type="evidence" value="ECO:0007669"/>
    <property type="project" value="TreeGrafter"/>
</dbReference>
<accession>A0A0V0QCP9</accession>
<comment type="similarity">
    <text evidence="1">In the N-terminal section; belongs to the glycosyltransferase 20 family.</text>
</comment>
<dbReference type="Gene3D" id="3.40.50.2000">
    <property type="entry name" value="Glycogen Phosphorylase B"/>
    <property type="match status" value="1"/>
</dbReference>
<feature type="region of interest" description="Disordered" evidence="3">
    <location>
        <begin position="376"/>
        <end position="405"/>
    </location>
</feature>
<gene>
    <name evidence="5" type="ORF">PPERSA_05509</name>
</gene>
<feature type="region of interest" description="Disordered" evidence="3">
    <location>
        <begin position="895"/>
        <end position="923"/>
    </location>
</feature>
<dbReference type="SUPFAM" id="SSF49452">
    <property type="entry name" value="Starch-binding domain-like"/>
    <property type="match status" value="1"/>
</dbReference>
<feature type="compositionally biased region" description="Acidic residues" evidence="3">
    <location>
        <begin position="173"/>
        <end position="182"/>
    </location>
</feature>
<dbReference type="InterPro" id="IPR013783">
    <property type="entry name" value="Ig-like_fold"/>
</dbReference>
<dbReference type="InterPro" id="IPR001830">
    <property type="entry name" value="Glyco_trans_20"/>
</dbReference>
<organism evidence="5 6">
    <name type="scientific">Pseudocohnilembus persalinus</name>
    <name type="common">Ciliate</name>
    <dbReference type="NCBI Taxonomy" id="266149"/>
    <lineage>
        <taxon>Eukaryota</taxon>
        <taxon>Sar</taxon>
        <taxon>Alveolata</taxon>
        <taxon>Ciliophora</taxon>
        <taxon>Intramacronucleata</taxon>
        <taxon>Oligohymenophorea</taxon>
        <taxon>Scuticociliatia</taxon>
        <taxon>Philasterida</taxon>
        <taxon>Pseudocohnilembidae</taxon>
        <taxon>Pseudocohnilembus</taxon>
    </lineage>
</organism>
<comment type="caution">
    <text evidence="5">The sequence shown here is derived from an EMBL/GenBank/DDBJ whole genome shotgun (WGS) entry which is preliminary data.</text>
</comment>
<name>A0A0V0QCP9_PSEPJ</name>
<dbReference type="SMART" id="SM01065">
    <property type="entry name" value="CBM_2"/>
    <property type="match status" value="1"/>
</dbReference>